<dbReference type="EMBL" id="JACCFQ010000001">
    <property type="protein sequence ID" value="NYJ16857.1"/>
    <property type="molecule type" value="Genomic_DNA"/>
</dbReference>
<gene>
    <name evidence="2" type="ORF">HNR11_001391</name>
</gene>
<evidence type="ECO:0000313" key="3">
    <source>
        <dbReference type="Proteomes" id="UP000560069"/>
    </source>
</evidence>
<feature type="transmembrane region" description="Helical" evidence="1">
    <location>
        <begin position="55"/>
        <end position="76"/>
    </location>
</feature>
<accession>A0A7Z0E869</accession>
<evidence type="ECO:0008006" key="4">
    <source>
        <dbReference type="Google" id="ProtNLM"/>
    </source>
</evidence>
<comment type="caution">
    <text evidence="2">The sequence shown here is derived from an EMBL/GenBank/DDBJ whole genome shotgun (WGS) entry which is preliminary data.</text>
</comment>
<proteinExistence type="predicted"/>
<evidence type="ECO:0000256" key="1">
    <source>
        <dbReference type="SAM" id="Phobius"/>
    </source>
</evidence>
<evidence type="ECO:0000313" key="2">
    <source>
        <dbReference type="EMBL" id="NYJ16857.1"/>
    </source>
</evidence>
<keyword evidence="3" id="KW-1185">Reference proteome</keyword>
<reference evidence="2 3" key="1">
    <citation type="submission" date="2020-07" db="EMBL/GenBank/DDBJ databases">
        <title>Sequencing the genomes of 1000 actinobacteria strains.</title>
        <authorList>
            <person name="Klenk H.-P."/>
        </authorList>
    </citation>
    <scope>NUCLEOTIDE SEQUENCE [LARGE SCALE GENOMIC DNA]</scope>
    <source>
        <strain evidence="2 3">DSM 15664</strain>
    </source>
</reference>
<protein>
    <recommendedName>
        <fullName evidence="4">Phospholipase D-like protein</fullName>
    </recommendedName>
</protein>
<sequence length="88" mass="9654">MISAMASAFTGMNPMLSGSWISLAWWVIPIVHAGLIIWAIVELTRNRSLDLARKIAFAVLIVLAPFVGSILTIVLVRSHARSEPARRT</sequence>
<keyword evidence="1" id="KW-1133">Transmembrane helix</keyword>
<feature type="transmembrane region" description="Helical" evidence="1">
    <location>
        <begin position="20"/>
        <end position="43"/>
    </location>
</feature>
<dbReference type="AlphaFoldDB" id="A0A7Z0E869"/>
<dbReference type="RefSeq" id="WP_179441702.1">
    <property type="nucleotide sequence ID" value="NZ_BAAALK010000002.1"/>
</dbReference>
<keyword evidence="1" id="KW-0812">Transmembrane</keyword>
<name>A0A7Z0E869_9MICC</name>
<organism evidence="2 3">
    <name type="scientific">Nesterenkonia sandarakina</name>
    <dbReference type="NCBI Taxonomy" id="272918"/>
    <lineage>
        <taxon>Bacteria</taxon>
        <taxon>Bacillati</taxon>
        <taxon>Actinomycetota</taxon>
        <taxon>Actinomycetes</taxon>
        <taxon>Micrococcales</taxon>
        <taxon>Micrococcaceae</taxon>
        <taxon>Nesterenkonia</taxon>
    </lineage>
</organism>
<dbReference type="Proteomes" id="UP000560069">
    <property type="component" value="Unassembled WGS sequence"/>
</dbReference>
<keyword evidence="1" id="KW-0472">Membrane</keyword>